<dbReference type="OrthoDB" id="6751426at2"/>
<dbReference type="EMBL" id="RBOC01000173">
    <property type="protein sequence ID" value="RMM05126.1"/>
    <property type="molecule type" value="Genomic_DNA"/>
</dbReference>
<evidence type="ECO:0000313" key="1">
    <source>
        <dbReference type="EMBL" id="RMM05126.1"/>
    </source>
</evidence>
<gene>
    <name evidence="1" type="ORF">ALQ84_200149</name>
</gene>
<proteinExistence type="predicted"/>
<accession>A0A0P9PCV8</accession>
<reference evidence="1 2" key="1">
    <citation type="submission" date="2018-08" db="EMBL/GenBank/DDBJ databases">
        <title>Recombination of ecologically and evolutionarily significant loci maintains genetic cohesion in the Pseudomonas syringae species complex.</title>
        <authorList>
            <person name="Dillon M."/>
            <person name="Thakur S."/>
            <person name="Almeida R.N.D."/>
            <person name="Weir B.S."/>
            <person name="Guttman D.S."/>
        </authorList>
    </citation>
    <scope>NUCLEOTIDE SEQUENCE [LARGE SCALE GENOMIC DNA]</scope>
    <source>
        <strain evidence="1 2">ICMP 4086</strain>
    </source>
</reference>
<name>A0A0P9PCV8_9PSED</name>
<dbReference type="RefSeq" id="WP_055010977.1">
    <property type="nucleotide sequence ID" value="NZ_LJPW01000166.1"/>
</dbReference>
<sequence>MSHSKNELLVSMQDGPSTSDWGAISIFGRSRLNRLLEQQFVAGFDELSFLPPFNVSHILLTENGDEWMDLEAVILSQPLLSFETASLDNSQATLTLWFIAGTVTSFSAFPGRPAMMNSSFKLSEQQGFKLIMTVNLTTAVGEVDKCGRVTLDLKDGSEFTTNLANQLNIQHRIGQAFKSLIQVLPRHKRVFELGMLDLKGYNPLTPTTFRILTQAAPGAKDAKSANYGEGGVVIFIGLRGKPSPGYLPGEGSGFPYFIPDDKDAEGRDLYSAALVLSYDMVQYIEQQRLDLLNSLLFPGQNIFVESSRHNPYDMIVFGNIDPTLTTVTLEPLFKVIQAGHTQKFDLIQAGKRFNRAAVTWNVHSINTTHSAGSISALGLYRSVDPQNLGKETVRNIVTASYYDKVADRTVQASALIAVVFDGMTVAPQSSVSYAEINARPVAFSASTLGGGTLEWSLPGGQYGSLVSTGNSAIYTPPSTLPGSEVMAVQQIKVQDLTTGSATMASVVLLAAIPTLDVHPPYSSGMSRSAQVQLSVSPYDPEYIRWSIASGGGTVTQDGLFSAPAQIDSPVSVVRCELIIDGIVYAEGYSIVQLSDFSAEKSWLRLANFKLTAPADQRSAFANGYQQIAVDVEIETEPVNGQDYPVTPEEMSSLTIVHRNSGQELDYLATGQDGIEDNDFYTWVVNSEENRFNRYAPFLKTVDEPVHEVQNRVTRRRVYVQTKAKNPETFFAKFVDEYAVPHASNENSQQAPYTIELSPVTPQKFPATNYQFSPRRVAGGGNNPPQQEDYDYFLTTTDYWLLEFVGTDGKSVRFVRCEFEGNQSTIQWESRRRNETMFSYTGYLFNDMNIDGEQGTIKYDDQLDDVMSGKALDGDIVSGQSVGEGQLMISLFRTDDVKYFQTTPSRLITPRYQLKLVRYGDDDRHPDESNSGETNIGDVFSLDECVERKWMIGLFNMEDAQPVQRADARLLETPLKIRMLDMNGNQHALSIGFPSMDIADSRNTLLLNVI</sequence>
<organism evidence="1 2">
    <name type="scientific">Pseudomonas caricapapayae</name>
    <dbReference type="NCBI Taxonomy" id="46678"/>
    <lineage>
        <taxon>Bacteria</taxon>
        <taxon>Pseudomonadati</taxon>
        <taxon>Pseudomonadota</taxon>
        <taxon>Gammaproteobacteria</taxon>
        <taxon>Pseudomonadales</taxon>
        <taxon>Pseudomonadaceae</taxon>
        <taxon>Pseudomonas</taxon>
    </lineage>
</organism>
<protein>
    <submittedName>
        <fullName evidence="1">Uncharacterized protein</fullName>
    </submittedName>
</protein>
<dbReference type="AlphaFoldDB" id="A0A0P9PCV8"/>
<evidence type="ECO:0000313" key="2">
    <source>
        <dbReference type="Proteomes" id="UP000278587"/>
    </source>
</evidence>
<comment type="caution">
    <text evidence="1">The sequence shown here is derived from an EMBL/GenBank/DDBJ whole genome shotgun (WGS) entry which is preliminary data.</text>
</comment>
<dbReference type="Proteomes" id="UP000278587">
    <property type="component" value="Unassembled WGS sequence"/>
</dbReference>